<evidence type="ECO:0000313" key="2">
    <source>
        <dbReference type="EnsemblPlants" id="OB03G36980.1"/>
    </source>
</evidence>
<protein>
    <submittedName>
        <fullName evidence="2">Uncharacterized protein</fullName>
    </submittedName>
</protein>
<reference evidence="2" key="1">
    <citation type="journal article" date="2013" name="Nat. Commun.">
        <title>Whole-genome sequencing of Oryza brachyantha reveals mechanisms underlying Oryza genome evolution.</title>
        <authorList>
            <person name="Chen J."/>
            <person name="Huang Q."/>
            <person name="Gao D."/>
            <person name="Wang J."/>
            <person name="Lang Y."/>
            <person name="Liu T."/>
            <person name="Li B."/>
            <person name="Bai Z."/>
            <person name="Luis Goicoechea J."/>
            <person name="Liang C."/>
            <person name="Chen C."/>
            <person name="Zhang W."/>
            <person name="Sun S."/>
            <person name="Liao Y."/>
            <person name="Zhang X."/>
            <person name="Yang L."/>
            <person name="Song C."/>
            <person name="Wang M."/>
            <person name="Shi J."/>
            <person name="Liu G."/>
            <person name="Liu J."/>
            <person name="Zhou H."/>
            <person name="Zhou W."/>
            <person name="Yu Q."/>
            <person name="An N."/>
            <person name="Chen Y."/>
            <person name="Cai Q."/>
            <person name="Wang B."/>
            <person name="Liu B."/>
            <person name="Min J."/>
            <person name="Huang Y."/>
            <person name="Wu H."/>
            <person name="Li Z."/>
            <person name="Zhang Y."/>
            <person name="Yin Y."/>
            <person name="Song W."/>
            <person name="Jiang J."/>
            <person name="Jackson S.A."/>
            <person name="Wing R.A."/>
            <person name="Wang J."/>
            <person name="Chen M."/>
        </authorList>
    </citation>
    <scope>NUCLEOTIDE SEQUENCE [LARGE SCALE GENOMIC DNA]</scope>
    <source>
        <strain evidence="2">cv. IRGC 101232</strain>
    </source>
</reference>
<dbReference type="SUPFAM" id="SSF56371">
    <property type="entry name" value="Ribosome inactivating proteins (RIP)"/>
    <property type="match status" value="1"/>
</dbReference>
<reference evidence="2" key="2">
    <citation type="submission" date="2013-04" db="UniProtKB">
        <authorList>
            <consortium name="EnsemblPlants"/>
        </authorList>
    </citation>
    <scope>IDENTIFICATION</scope>
</reference>
<dbReference type="Proteomes" id="UP000006038">
    <property type="component" value="Chromosome 3"/>
</dbReference>
<evidence type="ECO:0000313" key="3">
    <source>
        <dbReference type="Proteomes" id="UP000006038"/>
    </source>
</evidence>
<evidence type="ECO:0000256" key="1">
    <source>
        <dbReference type="SAM" id="SignalP"/>
    </source>
</evidence>
<feature type="signal peptide" evidence="1">
    <location>
        <begin position="1"/>
        <end position="20"/>
    </location>
</feature>
<dbReference type="HOGENOM" id="CLU_2100677_0_0_1"/>
<dbReference type="EnsemblPlants" id="OB03G36980.1">
    <property type="protein sequence ID" value="OB03G36980.1"/>
    <property type="gene ID" value="OB03G36980"/>
</dbReference>
<name>J3LRM2_ORYBR</name>
<keyword evidence="3" id="KW-1185">Reference proteome</keyword>
<dbReference type="AlphaFoldDB" id="J3LRM2"/>
<keyword evidence="1" id="KW-0732">Signal</keyword>
<dbReference type="InterPro" id="IPR036041">
    <property type="entry name" value="Ribosome-inact_prot_sf"/>
</dbReference>
<feature type="chain" id="PRO_5003773822" evidence="1">
    <location>
        <begin position="21"/>
        <end position="116"/>
    </location>
</feature>
<proteinExistence type="predicted"/>
<organism evidence="2">
    <name type="scientific">Oryza brachyantha</name>
    <name type="common">malo sina</name>
    <dbReference type="NCBI Taxonomy" id="4533"/>
    <lineage>
        <taxon>Eukaryota</taxon>
        <taxon>Viridiplantae</taxon>
        <taxon>Streptophyta</taxon>
        <taxon>Embryophyta</taxon>
        <taxon>Tracheophyta</taxon>
        <taxon>Spermatophyta</taxon>
        <taxon>Magnoliopsida</taxon>
        <taxon>Liliopsida</taxon>
        <taxon>Poales</taxon>
        <taxon>Poaceae</taxon>
        <taxon>BOP clade</taxon>
        <taxon>Oryzoideae</taxon>
        <taxon>Oryzeae</taxon>
        <taxon>Oryzinae</taxon>
        <taxon>Oryza</taxon>
    </lineage>
</organism>
<dbReference type="GO" id="GO:0017148">
    <property type="term" value="P:negative regulation of translation"/>
    <property type="evidence" value="ECO:0007669"/>
    <property type="project" value="InterPro"/>
</dbReference>
<dbReference type="Gramene" id="OB03G36980.1">
    <property type="protein sequence ID" value="OB03G36980.1"/>
    <property type="gene ID" value="OB03G36980"/>
</dbReference>
<accession>J3LRM2</accession>
<sequence length="116" mass="12455">MGLILILSPFWGAPTATSSAAPLHGEGVGGERQEVHALAVRVVRHGNHEDGALAKFMVMVMVTAESVRLKLVGRAVVDRWEQESYLGSDEARGTCPAGARCMSLMVIEWEEGRPVG</sequence>
<dbReference type="GO" id="GO:0030598">
    <property type="term" value="F:rRNA N-glycosylase activity"/>
    <property type="evidence" value="ECO:0007669"/>
    <property type="project" value="InterPro"/>
</dbReference>